<dbReference type="PROSITE" id="PS00012">
    <property type="entry name" value="PHOSPHOPANTETHEINE"/>
    <property type="match status" value="1"/>
</dbReference>
<organism evidence="8">
    <name type="scientific">Streptomyces albus</name>
    <dbReference type="NCBI Taxonomy" id="1888"/>
    <lineage>
        <taxon>Bacteria</taxon>
        <taxon>Bacillati</taxon>
        <taxon>Actinomycetota</taxon>
        <taxon>Actinomycetes</taxon>
        <taxon>Kitasatosporales</taxon>
        <taxon>Streptomycetaceae</taxon>
        <taxon>Streptomyces</taxon>
    </lineage>
</organism>
<evidence type="ECO:0000256" key="5">
    <source>
        <dbReference type="SAM" id="MobiDB-lite"/>
    </source>
</evidence>
<dbReference type="Pfam" id="PF00550">
    <property type="entry name" value="PP-binding"/>
    <property type="match status" value="1"/>
</dbReference>
<dbReference type="InterPro" id="IPR014030">
    <property type="entry name" value="Ketoacyl_synth_N"/>
</dbReference>
<accession>Q9XCF1</accession>
<dbReference type="GO" id="GO:0004312">
    <property type="term" value="F:fatty acid synthase activity"/>
    <property type="evidence" value="ECO:0007669"/>
    <property type="project" value="TreeGrafter"/>
</dbReference>
<dbReference type="PROSITE" id="PS52004">
    <property type="entry name" value="KS3_2"/>
    <property type="match status" value="1"/>
</dbReference>
<feature type="domain" description="Ketosynthase family 3 (KS3)" evidence="7">
    <location>
        <begin position="69"/>
        <end position="233"/>
    </location>
</feature>
<keyword evidence="3" id="KW-0808">Transferase</keyword>
<dbReference type="PROSITE" id="PS50075">
    <property type="entry name" value="CARRIER"/>
    <property type="match status" value="1"/>
</dbReference>
<evidence type="ECO:0000256" key="3">
    <source>
        <dbReference type="ARBA" id="ARBA00022679"/>
    </source>
</evidence>
<dbReference type="SUPFAM" id="SSF47336">
    <property type="entry name" value="ACP-like"/>
    <property type="match status" value="1"/>
</dbReference>
<dbReference type="Gene3D" id="1.10.1200.10">
    <property type="entry name" value="ACP-like"/>
    <property type="match status" value="1"/>
</dbReference>
<dbReference type="InterPro" id="IPR036736">
    <property type="entry name" value="ACP-like_sf"/>
</dbReference>
<dbReference type="EMBL" id="AF144045">
    <property type="protein sequence ID" value="AAD43305.1"/>
    <property type="molecule type" value="Genomic_DNA"/>
</dbReference>
<dbReference type="Gene3D" id="3.40.47.10">
    <property type="match status" value="1"/>
</dbReference>
<keyword evidence="2" id="KW-0597">Phosphoprotein</keyword>
<name>Q9XCF1_9ACTN</name>
<dbReference type="InterPro" id="IPR006162">
    <property type="entry name" value="Ppantetheine_attach_site"/>
</dbReference>
<feature type="region of interest" description="Disordered" evidence="5">
    <location>
        <begin position="101"/>
        <end position="128"/>
    </location>
</feature>
<evidence type="ECO:0000256" key="1">
    <source>
        <dbReference type="ARBA" id="ARBA00022450"/>
    </source>
</evidence>
<feature type="non-terminal residue" evidence="8">
    <location>
        <position position="233"/>
    </location>
</feature>
<dbReference type="InterPro" id="IPR009081">
    <property type="entry name" value="PP-bd_ACP"/>
</dbReference>
<evidence type="ECO:0000313" key="8">
    <source>
        <dbReference type="EMBL" id="AAD43305.1"/>
    </source>
</evidence>
<dbReference type="SUPFAM" id="SSF53901">
    <property type="entry name" value="Thiolase-like"/>
    <property type="match status" value="1"/>
</dbReference>
<dbReference type="InterPro" id="IPR050091">
    <property type="entry name" value="PKS_NRPS_Biosynth_Enz"/>
</dbReference>
<dbReference type="PANTHER" id="PTHR43775:SF51">
    <property type="entry name" value="INACTIVE PHENOLPHTHIOCEROL SYNTHESIS POLYKETIDE SYNTHASE TYPE I PKS1-RELATED"/>
    <property type="match status" value="1"/>
</dbReference>
<dbReference type="Pfam" id="PF00109">
    <property type="entry name" value="ketoacyl-synt"/>
    <property type="match status" value="1"/>
</dbReference>
<dbReference type="GO" id="GO:0006633">
    <property type="term" value="P:fatty acid biosynthetic process"/>
    <property type="evidence" value="ECO:0007669"/>
    <property type="project" value="TreeGrafter"/>
</dbReference>
<feature type="non-terminal residue" evidence="8">
    <location>
        <position position="1"/>
    </location>
</feature>
<evidence type="ECO:0000256" key="4">
    <source>
        <dbReference type="ARBA" id="ARBA00023268"/>
    </source>
</evidence>
<keyword evidence="1" id="KW-0596">Phosphopantetheine</keyword>
<protein>
    <submittedName>
        <fullName evidence="8">Macrolide type polyketide synthase</fullName>
    </submittedName>
</protein>
<dbReference type="InterPro" id="IPR016039">
    <property type="entry name" value="Thiolase-like"/>
</dbReference>
<keyword evidence="4" id="KW-0511">Multifunctional enzyme</keyword>
<reference evidence="8" key="1">
    <citation type="submission" date="1999-04" db="EMBL/GenBank/DDBJ databases">
        <title>The use of PCR to isolate new macrolide type polyketides from actinomycetes.</title>
        <authorList>
            <person name="Hyun C.G."/>
            <person name="Suh J.W."/>
        </authorList>
    </citation>
    <scope>NUCLEOTIDE SEQUENCE</scope>
    <source>
        <strain evidence="8">ATCC21838</strain>
    </source>
</reference>
<evidence type="ECO:0000256" key="2">
    <source>
        <dbReference type="ARBA" id="ARBA00022553"/>
    </source>
</evidence>
<proteinExistence type="predicted"/>
<sequence length="233" mass="24637">ASRDLGFDSLTAVELRNRLTTATGLRLPATLVFDYPTPPFSPSIWSPPCVDEQRPPARRPVPRLRGPGEDPVVIVGMAAGCPAASSPEELWGSGLEAAGSPLRRSRWHEPRGAEAASPQRHSRSSCQSADSTRVFGTLPCEALAIPDERLLLETTWSVERAGIDPATVRGSHTGVFVGTSGQDYTTLVMNSRQDAEGHAPTGLATSVISGRLSYTFGLEGPAVTVDTACSSSL</sequence>
<dbReference type="PANTHER" id="PTHR43775">
    <property type="entry name" value="FATTY ACID SYNTHASE"/>
    <property type="match status" value="1"/>
</dbReference>
<dbReference type="InterPro" id="IPR020841">
    <property type="entry name" value="PKS_Beta-ketoAc_synthase_dom"/>
</dbReference>
<evidence type="ECO:0000259" key="6">
    <source>
        <dbReference type="PROSITE" id="PS50075"/>
    </source>
</evidence>
<evidence type="ECO:0000259" key="7">
    <source>
        <dbReference type="PROSITE" id="PS52004"/>
    </source>
</evidence>
<feature type="region of interest" description="Disordered" evidence="5">
    <location>
        <begin position="44"/>
        <end position="65"/>
    </location>
</feature>
<feature type="domain" description="Carrier" evidence="6">
    <location>
        <begin position="1"/>
        <end position="49"/>
    </location>
</feature>
<dbReference type="AlphaFoldDB" id="Q9XCF1"/>